<accession>J3LXX7</accession>
<reference evidence="1" key="1">
    <citation type="journal article" date="2013" name="Nat. Commun.">
        <title>Whole-genome sequencing of Oryza brachyantha reveals mechanisms underlying Oryza genome evolution.</title>
        <authorList>
            <person name="Chen J."/>
            <person name="Huang Q."/>
            <person name="Gao D."/>
            <person name="Wang J."/>
            <person name="Lang Y."/>
            <person name="Liu T."/>
            <person name="Li B."/>
            <person name="Bai Z."/>
            <person name="Luis Goicoechea J."/>
            <person name="Liang C."/>
            <person name="Chen C."/>
            <person name="Zhang W."/>
            <person name="Sun S."/>
            <person name="Liao Y."/>
            <person name="Zhang X."/>
            <person name="Yang L."/>
            <person name="Song C."/>
            <person name="Wang M."/>
            <person name="Shi J."/>
            <person name="Liu G."/>
            <person name="Liu J."/>
            <person name="Zhou H."/>
            <person name="Zhou W."/>
            <person name="Yu Q."/>
            <person name="An N."/>
            <person name="Chen Y."/>
            <person name="Cai Q."/>
            <person name="Wang B."/>
            <person name="Liu B."/>
            <person name="Min J."/>
            <person name="Huang Y."/>
            <person name="Wu H."/>
            <person name="Li Z."/>
            <person name="Zhang Y."/>
            <person name="Yin Y."/>
            <person name="Song W."/>
            <person name="Jiang J."/>
            <person name="Jackson S.A."/>
            <person name="Wing R.A."/>
            <person name="Wang J."/>
            <person name="Chen M."/>
        </authorList>
    </citation>
    <scope>NUCLEOTIDE SEQUENCE [LARGE SCALE GENOMIC DNA]</scope>
    <source>
        <strain evidence="1">cv. IRGC 101232</strain>
    </source>
</reference>
<keyword evidence="2" id="KW-1185">Reference proteome</keyword>
<dbReference type="HOGENOM" id="CLU_2416822_0_0_1"/>
<reference evidence="1" key="2">
    <citation type="submission" date="2013-04" db="UniProtKB">
        <authorList>
            <consortium name="EnsemblPlants"/>
        </authorList>
    </citation>
    <scope>IDENTIFICATION</scope>
</reference>
<sequence length="92" mass="10229">MLEGIVLLPSFVLSLPQIQINELIPLPCIFFSNQRLVEEMGRLLASLGKLVASQPHQLVHGSARQLQRTTEPNAPMDLFCDELATAFSLAWN</sequence>
<organism evidence="1">
    <name type="scientific">Oryza brachyantha</name>
    <name type="common">malo sina</name>
    <dbReference type="NCBI Taxonomy" id="4533"/>
    <lineage>
        <taxon>Eukaryota</taxon>
        <taxon>Viridiplantae</taxon>
        <taxon>Streptophyta</taxon>
        <taxon>Embryophyta</taxon>
        <taxon>Tracheophyta</taxon>
        <taxon>Spermatophyta</taxon>
        <taxon>Magnoliopsida</taxon>
        <taxon>Liliopsida</taxon>
        <taxon>Poales</taxon>
        <taxon>Poaceae</taxon>
        <taxon>BOP clade</taxon>
        <taxon>Oryzoideae</taxon>
        <taxon>Oryzeae</taxon>
        <taxon>Oryzinae</taxon>
        <taxon>Oryza</taxon>
    </lineage>
</organism>
<protein>
    <submittedName>
        <fullName evidence="1">Uncharacterized protein</fullName>
    </submittedName>
</protein>
<dbReference type="Gramene" id="OB04G20020.1">
    <property type="protein sequence ID" value="OB04G20020.1"/>
    <property type="gene ID" value="OB04G20020"/>
</dbReference>
<name>J3LXX7_ORYBR</name>
<evidence type="ECO:0000313" key="1">
    <source>
        <dbReference type="EnsemblPlants" id="OB04G20020.1"/>
    </source>
</evidence>
<evidence type="ECO:0000313" key="2">
    <source>
        <dbReference type="Proteomes" id="UP000006038"/>
    </source>
</evidence>
<dbReference type="AlphaFoldDB" id="J3LXX7"/>
<dbReference type="Proteomes" id="UP000006038">
    <property type="component" value="Chromosome 4"/>
</dbReference>
<proteinExistence type="predicted"/>
<dbReference type="EnsemblPlants" id="OB04G20020.1">
    <property type="protein sequence ID" value="OB04G20020.1"/>
    <property type="gene ID" value="OB04G20020"/>
</dbReference>